<keyword evidence="3" id="KW-0276">Fatty acid metabolism</keyword>
<name>K0F2T4_NOCB7</name>
<sequence>METLTLSQTGRVVTARYADPPSNFVTAALIRDLDLLTRAVEADPSVGAVVLTGGVDGRFLGHAEPSALRDTSAMAPRLPAPLLQIGVRALDLVLRLPGADTAAERFGGAAGVGAVWAHRWRQTVLRMNRSGAVYLSAINGPALGGGFELALACDLRCAADDARIVLGNIEILAGLSTGGGASQRLARMLGTARTLDLLLDGATLTVRQALQAGLVEAVVPPAELLEYTCATAARLATRPRTAVRAVKHSVYFGASQPLSQGLRTEAAEFLGAASSATAHRRLTALVDDVAALGDTPFLARPQNWRDGTRVGRKYAVPDHGSASLPAPS</sequence>
<evidence type="ECO:0000256" key="3">
    <source>
        <dbReference type="ARBA" id="ARBA00022832"/>
    </source>
</evidence>
<evidence type="ECO:0000313" key="8">
    <source>
        <dbReference type="Proteomes" id="UP000006304"/>
    </source>
</evidence>
<accession>K0F2T4</accession>
<reference evidence="7 8" key="1">
    <citation type="journal article" date="2012" name="J. Bacteriol.">
        <title>Complete genome sequence of Nocardia brasiliensis HUJEG-1.</title>
        <authorList>
            <person name="Vera-Cabrera L."/>
            <person name="Ortiz-Lopez R."/>
            <person name="Elizondo-Gonzalez R."/>
            <person name="Perez-Maya A.A."/>
            <person name="Ocampo-Candiani J."/>
        </authorList>
    </citation>
    <scope>NUCLEOTIDE SEQUENCE [LARGE SCALE GENOMIC DNA]</scope>
    <source>
        <strain evidence="8">ATCC 700358</strain>
    </source>
</reference>
<dbReference type="PANTHER" id="PTHR11941:SF54">
    <property type="entry name" value="ENOYL-COA HYDRATASE, MITOCHONDRIAL"/>
    <property type="match status" value="1"/>
</dbReference>
<dbReference type="InterPro" id="IPR018376">
    <property type="entry name" value="Enoyl-CoA_hyd/isom_CS"/>
</dbReference>
<evidence type="ECO:0000256" key="5">
    <source>
        <dbReference type="ARBA" id="ARBA00023717"/>
    </source>
</evidence>
<comment type="catalytic activity">
    <reaction evidence="5">
        <text>a 4-saturated-(3S)-3-hydroxyacyl-CoA = a (3E)-enoyl-CoA + H2O</text>
        <dbReference type="Rhea" id="RHEA:20724"/>
        <dbReference type="ChEBI" id="CHEBI:15377"/>
        <dbReference type="ChEBI" id="CHEBI:58521"/>
        <dbReference type="ChEBI" id="CHEBI:137480"/>
        <dbReference type="EC" id="4.2.1.17"/>
    </reaction>
</comment>
<keyword evidence="8" id="KW-1185">Reference proteome</keyword>
<evidence type="ECO:0000256" key="2">
    <source>
        <dbReference type="ARBA" id="ARBA00005254"/>
    </source>
</evidence>
<comment type="catalytic activity">
    <reaction evidence="4">
        <text>a (3S)-3-hydroxyacyl-CoA = a (2E)-enoyl-CoA + H2O</text>
        <dbReference type="Rhea" id="RHEA:16105"/>
        <dbReference type="ChEBI" id="CHEBI:15377"/>
        <dbReference type="ChEBI" id="CHEBI:57318"/>
        <dbReference type="ChEBI" id="CHEBI:58856"/>
        <dbReference type="EC" id="4.2.1.17"/>
    </reaction>
</comment>
<evidence type="ECO:0000313" key="7">
    <source>
        <dbReference type="EMBL" id="AFU03759.1"/>
    </source>
</evidence>
<keyword evidence="3" id="KW-0443">Lipid metabolism</keyword>
<comment type="function">
    <text evidence="1">Could possibly oxidize fatty acids using specific components.</text>
</comment>
<dbReference type="EMBL" id="CP003876">
    <property type="protein sequence ID" value="AFU03759.1"/>
    <property type="molecule type" value="Genomic_DNA"/>
</dbReference>
<dbReference type="eggNOG" id="COG1024">
    <property type="taxonomic scope" value="Bacteria"/>
</dbReference>
<dbReference type="PROSITE" id="PS00166">
    <property type="entry name" value="ENOYL_COA_HYDRATASE"/>
    <property type="match status" value="1"/>
</dbReference>
<dbReference type="CDD" id="cd06558">
    <property type="entry name" value="crotonase-like"/>
    <property type="match status" value="1"/>
</dbReference>
<dbReference type="GO" id="GO:0006635">
    <property type="term" value="P:fatty acid beta-oxidation"/>
    <property type="evidence" value="ECO:0007669"/>
    <property type="project" value="TreeGrafter"/>
</dbReference>
<dbReference type="AlphaFoldDB" id="K0F2T4"/>
<dbReference type="RefSeq" id="WP_014986614.1">
    <property type="nucleotide sequence ID" value="NC_018681.1"/>
</dbReference>
<dbReference type="Proteomes" id="UP000006304">
    <property type="component" value="Chromosome"/>
</dbReference>
<dbReference type="GO" id="GO:0004300">
    <property type="term" value="F:enoyl-CoA hydratase activity"/>
    <property type="evidence" value="ECO:0007669"/>
    <property type="project" value="UniProtKB-EC"/>
</dbReference>
<proteinExistence type="inferred from homology"/>
<dbReference type="KEGG" id="nbr:O3I_029050"/>
<comment type="similarity">
    <text evidence="2 6">Belongs to the enoyl-CoA hydratase/isomerase family.</text>
</comment>
<dbReference type="STRING" id="1133849.O3I_029050"/>
<gene>
    <name evidence="7" type="ORF">O3I_029050</name>
</gene>
<evidence type="ECO:0000256" key="1">
    <source>
        <dbReference type="ARBA" id="ARBA00002994"/>
    </source>
</evidence>
<evidence type="ECO:0000256" key="6">
    <source>
        <dbReference type="RuleBase" id="RU003707"/>
    </source>
</evidence>
<dbReference type="Gene3D" id="3.90.226.10">
    <property type="entry name" value="2-enoyl-CoA Hydratase, Chain A, domain 1"/>
    <property type="match status" value="1"/>
</dbReference>
<protein>
    <submittedName>
        <fullName evidence="7">Enoyl-CoA hydratase</fullName>
    </submittedName>
</protein>
<dbReference type="PANTHER" id="PTHR11941">
    <property type="entry name" value="ENOYL-COA HYDRATASE-RELATED"/>
    <property type="match status" value="1"/>
</dbReference>
<dbReference type="Pfam" id="PF00378">
    <property type="entry name" value="ECH_1"/>
    <property type="match status" value="1"/>
</dbReference>
<dbReference type="HOGENOM" id="CLU_009834_7_6_11"/>
<dbReference type="InterPro" id="IPR029045">
    <property type="entry name" value="ClpP/crotonase-like_dom_sf"/>
</dbReference>
<organism evidence="7 8">
    <name type="scientific">Nocardia brasiliensis (strain ATCC 700358 / HUJEG-1)</name>
    <dbReference type="NCBI Taxonomy" id="1133849"/>
    <lineage>
        <taxon>Bacteria</taxon>
        <taxon>Bacillati</taxon>
        <taxon>Actinomycetota</taxon>
        <taxon>Actinomycetes</taxon>
        <taxon>Mycobacteriales</taxon>
        <taxon>Nocardiaceae</taxon>
        <taxon>Nocardia</taxon>
    </lineage>
</organism>
<evidence type="ECO:0000256" key="4">
    <source>
        <dbReference type="ARBA" id="ARBA00023709"/>
    </source>
</evidence>
<dbReference type="SUPFAM" id="SSF52096">
    <property type="entry name" value="ClpP/crotonase"/>
    <property type="match status" value="1"/>
</dbReference>
<dbReference type="InterPro" id="IPR001753">
    <property type="entry name" value="Enoyl-CoA_hydra/iso"/>
</dbReference>